<evidence type="ECO:0000313" key="11">
    <source>
        <dbReference type="Proteomes" id="UP000824219"/>
    </source>
</evidence>
<sequence length="334" mass="37836">MRMRILLIVTTLVAQASVDSISLEDLEFNDWKLNFGKIYKSTEEEIQRKKIWLENRKLVLAHNMLADQDLKSYRLGMNYFADMDNQEYRNSVFKGCLKSFNRTRRHNATTFLRGSAVLPKTVDWRKKGYVTQVKDQQNCGSCWAFSATGSLEGQTRRKTGKLVSLSEQQLVDCSWTHGNFGCEGGLMNNAFEYIRDNNGIDTEESYPYEAIDNNCRFNPATVGATCTGYVHIKSEDEKALQEAVATIGPISVAIDAGHLSFQLYKSGIYDEPECSSTEMDHGVLAVGYGRKQKKAYWLVKNSWGLDWGDKGYIKMSRNKHNQCGIATDASYPLV</sequence>
<reference evidence="10 11" key="1">
    <citation type="submission" date="2021-06" db="EMBL/GenBank/DDBJ databases">
        <title>Chromosome-level genome assembly of the red-tail catfish (Hemibagrus wyckioides).</title>
        <authorList>
            <person name="Shao F."/>
        </authorList>
    </citation>
    <scope>NUCLEOTIDE SEQUENCE [LARGE SCALE GENOMIC DNA]</scope>
    <source>
        <strain evidence="10">EC202008001</strain>
        <tissue evidence="10">Blood</tissue>
    </source>
</reference>
<evidence type="ECO:0000256" key="1">
    <source>
        <dbReference type="ARBA" id="ARBA00008455"/>
    </source>
</evidence>
<name>A0A9D3NTV5_9TELE</name>
<keyword evidence="5" id="KW-0865">Zymogen</keyword>
<evidence type="ECO:0000259" key="9">
    <source>
        <dbReference type="SMART" id="SM00848"/>
    </source>
</evidence>
<evidence type="ECO:0000256" key="3">
    <source>
        <dbReference type="ARBA" id="ARBA00022801"/>
    </source>
</evidence>
<keyword evidence="11" id="KW-1185">Reference proteome</keyword>
<comment type="similarity">
    <text evidence="1">Belongs to the peptidase C1 family.</text>
</comment>
<dbReference type="Pfam" id="PF00112">
    <property type="entry name" value="Peptidase_C1"/>
    <property type="match status" value="1"/>
</dbReference>
<evidence type="ECO:0000256" key="2">
    <source>
        <dbReference type="ARBA" id="ARBA00022670"/>
    </source>
</evidence>
<dbReference type="SUPFAM" id="SSF54001">
    <property type="entry name" value="Cysteine proteinases"/>
    <property type="match status" value="1"/>
</dbReference>
<dbReference type="InterPro" id="IPR025660">
    <property type="entry name" value="Pept_his_AS"/>
</dbReference>
<dbReference type="PRINTS" id="PR00705">
    <property type="entry name" value="PAPAIN"/>
</dbReference>
<dbReference type="InterPro" id="IPR013128">
    <property type="entry name" value="Peptidase_C1A"/>
</dbReference>
<evidence type="ECO:0008006" key="12">
    <source>
        <dbReference type="Google" id="ProtNLM"/>
    </source>
</evidence>
<dbReference type="GO" id="GO:0006508">
    <property type="term" value="P:proteolysis"/>
    <property type="evidence" value="ECO:0007669"/>
    <property type="project" value="UniProtKB-KW"/>
</dbReference>
<evidence type="ECO:0000256" key="5">
    <source>
        <dbReference type="ARBA" id="ARBA00023145"/>
    </source>
</evidence>
<feature type="signal peptide" evidence="7">
    <location>
        <begin position="1"/>
        <end position="20"/>
    </location>
</feature>
<proteinExistence type="inferred from homology"/>
<evidence type="ECO:0000256" key="6">
    <source>
        <dbReference type="ARBA" id="ARBA00023157"/>
    </source>
</evidence>
<dbReference type="InterPro" id="IPR039417">
    <property type="entry name" value="Peptidase_C1A_papain-like"/>
</dbReference>
<dbReference type="CDD" id="cd02248">
    <property type="entry name" value="Peptidase_C1A"/>
    <property type="match status" value="1"/>
</dbReference>
<feature type="domain" description="Peptidase C1A papain C-terminal" evidence="8">
    <location>
        <begin position="118"/>
        <end position="333"/>
    </location>
</feature>
<dbReference type="PROSITE" id="PS00640">
    <property type="entry name" value="THIOL_PROTEASE_ASN"/>
    <property type="match status" value="1"/>
</dbReference>
<dbReference type="PROSITE" id="PS00139">
    <property type="entry name" value="THIOL_PROTEASE_CYS"/>
    <property type="match status" value="1"/>
</dbReference>
<dbReference type="FunFam" id="3.90.70.10:FF:000006">
    <property type="entry name" value="Cathepsin S"/>
    <property type="match status" value="1"/>
</dbReference>
<dbReference type="Pfam" id="PF08246">
    <property type="entry name" value="Inhibitor_I29"/>
    <property type="match status" value="1"/>
</dbReference>
<keyword evidence="2" id="KW-0645">Protease</keyword>
<dbReference type="GO" id="GO:0008234">
    <property type="term" value="F:cysteine-type peptidase activity"/>
    <property type="evidence" value="ECO:0007669"/>
    <property type="project" value="UniProtKB-KW"/>
</dbReference>
<keyword evidence="3" id="KW-0378">Hydrolase</keyword>
<organism evidence="10 11">
    <name type="scientific">Hemibagrus wyckioides</name>
    <dbReference type="NCBI Taxonomy" id="337641"/>
    <lineage>
        <taxon>Eukaryota</taxon>
        <taxon>Metazoa</taxon>
        <taxon>Chordata</taxon>
        <taxon>Craniata</taxon>
        <taxon>Vertebrata</taxon>
        <taxon>Euteleostomi</taxon>
        <taxon>Actinopterygii</taxon>
        <taxon>Neopterygii</taxon>
        <taxon>Teleostei</taxon>
        <taxon>Ostariophysi</taxon>
        <taxon>Siluriformes</taxon>
        <taxon>Bagridae</taxon>
        <taxon>Hemibagrus</taxon>
    </lineage>
</organism>
<dbReference type="EMBL" id="JAHKSW010000009">
    <property type="protein sequence ID" value="KAG7328570.1"/>
    <property type="molecule type" value="Genomic_DNA"/>
</dbReference>
<evidence type="ECO:0000256" key="4">
    <source>
        <dbReference type="ARBA" id="ARBA00022807"/>
    </source>
</evidence>
<keyword evidence="7" id="KW-0732">Signal</keyword>
<dbReference type="InterPro" id="IPR013201">
    <property type="entry name" value="Prot_inhib_I29"/>
</dbReference>
<dbReference type="SMART" id="SM00848">
    <property type="entry name" value="Inhibitor_I29"/>
    <property type="match status" value="1"/>
</dbReference>
<gene>
    <name evidence="10" type="ORF">KOW79_008514</name>
</gene>
<accession>A0A9D3NTV5</accession>
<dbReference type="InterPro" id="IPR038765">
    <property type="entry name" value="Papain-like_cys_pep_sf"/>
</dbReference>
<dbReference type="AlphaFoldDB" id="A0A9D3NTV5"/>
<dbReference type="Proteomes" id="UP000824219">
    <property type="component" value="Linkage Group LG09"/>
</dbReference>
<keyword evidence="6" id="KW-1015">Disulfide bond</keyword>
<dbReference type="PANTHER" id="PTHR12411">
    <property type="entry name" value="CYSTEINE PROTEASE FAMILY C1-RELATED"/>
    <property type="match status" value="1"/>
</dbReference>
<evidence type="ECO:0000256" key="7">
    <source>
        <dbReference type="SAM" id="SignalP"/>
    </source>
</evidence>
<evidence type="ECO:0000313" key="10">
    <source>
        <dbReference type="EMBL" id="KAG7328570.1"/>
    </source>
</evidence>
<dbReference type="PROSITE" id="PS00639">
    <property type="entry name" value="THIOL_PROTEASE_HIS"/>
    <property type="match status" value="1"/>
</dbReference>
<dbReference type="Gene3D" id="3.90.70.10">
    <property type="entry name" value="Cysteine proteinases"/>
    <property type="match status" value="1"/>
</dbReference>
<dbReference type="SMART" id="SM00645">
    <property type="entry name" value="Pept_C1"/>
    <property type="match status" value="1"/>
</dbReference>
<feature type="chain" id="PRO_5039290837" description="Cathepsin L" evidence="7">
    <location>
        <begin position="21"/>
        <end position="334"/>
    </location>
</feature>
<protein>
    <recommendedName>
        <fullName evidence="12">Cathepsin L</fullName>
    </recommendedName>
</protein>
<feature type="domain" description="Cathepsin propeptide inhibitor" evidence="9">
    <location>
        <begin position="28"/>
        <end position="88"/>
    </location>
</feature>
<keyword evidence="4" id="KW-0788">Thiol protease</keyword>
<dbReference type="InterPro" id="IPR000169">
    <property type="entry name" value="Pept_cys_AS"/>
</dbReference>
<dbReference type="InterPro" id="IPR000668">
    <property type="entry name" value="Peptidase_C1A_C"/>
</dbReference>
<evidence type="ECO:0000259" key="8">
    <source>
        <dbReference type="SMART" id="SM00645"/>
    </source>
</evidence>
<comment type="caution">
    <text evidence="10">The sequence shown here is derived from an EMBL/GenBank/DDBJ whole genome shotgun (WGS) entry which is preliminary data.</text>
</comment>
<dbReference type="OrthoDB" id="10253408at2759"/>
<dbReference type="InterPro" id="IPR025661">
    <property type="entry name" value="Pept_asp_AS"/>
</dbReference>